<dbReference type="GeneID" id="110527830"/>
<feature type="compositionally biased region" description="Low complexity" evidence="2">
    <location>
        <begin position="166"/>
        <end position="193"/>
    </location>
</feature>
<feature type="coiled-coil region" evidence="1">
    <location>
        <begin position="81"/>
        <end position="126"/>
    </location>
</feature>
<feature type="coiled-coil region" evidence="1">
    <location>
        <begin position="213"/>
        <end position="307"/>
    </location>
</feature>
<evidence type="ECO:0000256" key="1">
    <source>
        <dbReference type="SAM" id="Coils"/>
    </source>
</evidence>
<reference evidence="3" key="1">
    <citation type="submission" date="2020-07" db="EMBL/GenBank/DDBJ databases">
        <title>A long reads based de novo assembly of the rainbow trout Arlee double haploid line genome.</title>
        <authorList>
            <person name="Gao G."/>
            <person name="Palti Y."/>
        </authorList>
    </citation>
    <scope>NUCLEOTIDE SEQUENCE [LARGE SCALE GENOMIC DNA]</scope>
</reference>
<organism evidence="3 4">
    <name type="scientific">Oncorhynchus mykiss</name>
    <name type="common">Rainbow trout</name>
    <name type="synonym">Salmo gairdneri</name>
    <dbReference type="NCBI Taxonomy" id="8022"/>
    <lineage>
        <taxon>Eukaryota</taxon>
        <taxon>Metazoa</taxon>
        <taxon>Chordata</taxon>
        <taxon>Craniata</taxon>
        <taxon>Vertebrata</taxon>
        <taxon>Euteleostomi</taxon>
        <taxon>Actinopterygii</taxon>
        <taxon>Neopterygii</taxon>
        <taxon>Teleostei</taxon>
        <taxon>Protacanthopterygii</taxon>
        <taxon>Salmoniformes</taxon>
        <taxon>Salmonidae</taxon>
        <taxon>Salmoninae</taxon>
        <taxon>Oncorhynchus</taxon>
    </lineage>
</organism>
<sequence length="936" mass="107414">MSVSTLFRVVSPIMEDTEQSEEELEHVVLCLQEEGMAPGASVKEQLGFLWRLFQHSEGRLVAVTHDLDSLRARHSAEMAEVQRYLEHIRSLSEKRDALAQEYEQENEVLRAQLQRLTLQQDAQMNEVAEMLYQEGLAEVIPSSHSEQVAYLLVERASLLERPDDPQAPQVPDAQAGTPSASQQETQSQTQCTKESMDQVELRPGSGLGVEREWARLERDLEEASRRLAMAHREIRRLTDELESARMTQSAYEPELQGAQEEVEQLRQEVEKLKKCDVVELRKATELNDRLDQEIRALRTRVRTMDAERKTLLETLEKMKHSDNAAKIHPEALQLNLAKGEGIAAPQMHTVCLQTELLLLDQVKTHERRLQQSETKDKLNDVRHQLQGLQEKYDELLNVTKKAEEYEDYEELKKQREEEEKVLELLMDKTEEVEEEYEELKTKKEEAERVYEELKIKMDEEKKEYEHLENMREELELKLDEALGRSKKQHSSQAVELQLKVCAELKQGQAMVSHLEQSALQQESRELREGLAQSSQKAQSCSRLQEELSAERAKLKDMEVEMQSLQQQLKSTEHQLNVERNRNTESGQQEEAARYTALRTQDNQLHRRMWEQREEELQDEGCSLREVEASLNCTNSELSLRFKGQQTQLDVLQSQTGTASQEIPADYVKLKECLEARQEDCEKLTEELMEVLTCLDLQKSKNAEKRSQHKAKMRRAKQIYLKETGCRDERIQSLERDLALALTSSAREKEMIVNMNEENGKLLAEKRDLLGKLNDVEEKTNKSVLAATTTQCSVDFLEKESKHLQDTIVEMSGLIPNGAALQHALKNLHKARSANVQESKKMSHFESILLTSSLLETRVLPGAFDMRSHLDNIYRCKASHTEEATSPRSSLTSPRSSLTSPRSTLTTQPVEMGYLNLTSSPGVWDSNLNLTPPSDQG</sequence>
<dbReference type="Pfam" id="PF15742">
    <property type="entry name" value="DUF4686"/>
    <property type="match status" value="1"/>
</dbReference>
<evidence type="ECO:0000313" key="4">
    <source>
        <dbReference type="Proteomes" id="UP000694395"/>
    </source>
</evidence>
<reference evidence="3" key="3">
    <citation type="submission" date="2025-09" db="UniProtKB">
        <authorList>
            <consortium name="Ensembl"/>
        </authorList>
    </citation>
    <scope>IDENTIFICATION</scope>
</reference>
<reference evidence="3" key="2">
    <citation type="submission" date="2025-08" db="UniProtKB">
        <authorList>
            <consortium name="Ensembl"/>
        </authorList>
    </citation>
    <scope>IDENTIFICATION</scope>
</reference>
<dbReference type="Gene3D" id="1.10.287.1490">
    <property type="match status" value="1"/>
</dbReference>
<dbReference type="Proteomes" id="UP000694395">
    <property type="component" value="Chromosome 7"/>
</dbReference>
<feature type="region of interest" description="Disordered" evidence="2">
    <location>
        <begin position="879"/>
        <end position="909"/>
    </location>
</feature>
<protein>
    <submittedName>
        <fullName evidence="3">Uncharacterized protein</fullName>
    </submittedName>
</protein>
<dbReference type="GeneTree" id="ENSGT00940000165031"/>
<feature type="coiled-coil region" evidence="1">
    <location>
        <begin position="540"/>
        <end position="581"/>
    </location>
</feature>
<evidence type="ECO:0000313" key="3">
    <source>
        <dbReference type="Ensembl" id="ENSOMYP00000027560.2"/>
    </source>
</evidence>
<dbReference type="AlphaFoldDB" id="A0A8C7PW94"/>
<name>A0A8C7PW94_ONCMY</name>
<dbReference type="InterPro" id="IPR031476">
    <property type="entry name" value="DUF4686"/>
</dbReference>
<feature type="compositionally biased region" description="Low complexity" evidence="2">
    <location>
        <begin position="885"/>
        <end position="906"/>
    </location>
</feature>
<keyword evidence="1" id="KW-0175">Coiled coil</keyword>
<dbReference type="PANTHER" id="PTHR34479:SF1">
    <property type="entry name" value="COILED-COIL DOMAIN-CONTAINING PROTEIN 30"/>
    <property type="match status" value="1"/>
</dbReference>
<dbReference type="InterPro" id="IPR052825">
    <property type="entry name" value="CCD-Prefoldin_beta-like"/>
</dbReference>
<keyword evidence="4" id="KW-1185">Reference proteome</keyword>
<feature type="region of interest" description="Disordered" evidence="2">
    <location>
        <begin position="162"/>
        <end position="204"/>
    </location>
</feature>
<evidence type="ECO:0000256" key="2">
    <source>
        <dbReference type="SAM" id="MobiDB-lite"/>
    </source>
</evidence>
<dbReference type="RefSeq" id="XP_021465046.2">
    <property type="nucleotide sequence ID" value="XM_021609371.2"/>
</dbReference>
<accession>A0A8C7PW94</accession>
<dbReference type="Ensembl" id="ENSOMYT00000030111.2">
    <property type="protein sequence ID" value="ENSOMYP00000027560.2"/>
    <property type="gene ID" value="ENSOMYG00000012965.2"/>
</dbReference>
<dbReference type="PANTHER" id="PTHR34479">
    <property type="entry name" value="COILED-COIL DOMAIN-CONTAINING PROTEIN 30"/>
    <property type="match status" value="1"/>
</dbReference>
<proteinExistence type="predicted"/>
<feature type="coiled-coil region" evidence="1">
    <location>
        <begin position="371"/>
        <end position="484"/>
    </location>
</feature>